<dbReference type="EMBL" id="OV651833">
    <property type="protein sequence ID" value="CAH1107361.1"/>
    <property type="molecule type" value="Genomic_DNA"/>
</dbReference>
<organism evidence="1 2">
    <name type="scientific">Psylliodes chrysocephalus</name>
    <dbReference type="NCBI Taxonomy" id="3402493"/>
    <lineage>
        <taxon>Eukaryota</taxon>
        <taxon>Metazoa</taxon>
        <taxon>Ecdysozoa</taxon>
        <taxon>Arthropoda</taxon>
        <taxon>Hexapoda</taxon>
        <taxon>Insecta</taxon>
        <taxon>Pterygota</taxon>
        <taxon>Neoptera</taxon>
        <taxon>Endopterygota</taxon>
        <taxon>Coleoptera</taxon>
        <taxon>Polyphaga</taxon>
        <taxon>Cucujiformia</taxon>
        <taxon>Chrysomeloidea</taxon>
        <taxon>Chrysomelidae</taxon>
        <taxon>Galerucinae</taxon>
        <taxon>Alticini</taxon>
        <taxon>Psylliodes</taxon>
    </lineage>
</organism>
<dbReference type="AlphaFoldDB" id="A0A9P0GDX5"/>
<reference evidence="1" key="1">
    <citation type="submission" date="2022-01" db="EMBL/GenBank/DDBJ databases">
        <authorList>
            <person name="King R."/>
        </authorList>
    </citation>
    <scope>NUCLEOTIDE SEQUENCE</scope>
</reference>
<proteinExistence type="predicted"/>
<sequence>MELRDNLITSKHDIAYLTDLYKLFNDVNLQLQGDDLNLIKTKNVAAAFVAKLQLYKRNMGRHKFNNFPSLSAIFFNINNDDLLVYGQHLENIHAVFKERVQDILSMDIPDCVLDPLSNVDTVR</sequence>
<evidence type="ECO:0000313" key="1">
    <source>
        <dbReference type="EMBL" id="CAH1107361.1"/>
    </source>
</evidence>
<gene>
    <name evidence="1" type="ORF">PSYICH_LOCUS8121</name>
</gene>
<dbReference type="PANTHER" id="PTHR45913">
    <property type="entry name" value="EPM2A-INTERACTING PROTEIN 1"/>
    <property type="match status" value="1"/>
</dbReference>
<dbReference type="PANTHER" id="PTHR45913:SF22">
    <property type="entry name" value="SCAN BOX DOMAIN-CONTAINING PROTEIN"/>
    <property type="match status" value="1"/>
</dbReference>
<name>A0A9P0GDX5_9CUCU</name>
<accession>A0A9P0GDX5</accession>
<evidence type="ECO:0000313" key="2">
    <source>
        <dbReference type="Proteomes" id="UP001153636"/>
    </source>
</evidence>
<dbReference type="Proteomes" id="UP001153636">
    <property type="component" value="Chromosome 21"/>
</dbReference>
<dbReference type="OrthoDB" id="6770647at2759"/>
<protein>
    <submittedName>
        <fullName evidence="1">Uncharacterized protein</fullName>
    </submittedName>
</protein>
<keyword evidence="2" id="KW-1185">Reference proteome</keyword>